<evidence type="ECO:0000259" key="2">
    <source>
        <dbReference type="Pfam" id="PF20229"/>
    </source>
</evidence>
<sequence length="325" mass="38089">MGNTWILFIHQIAQDAPTLRVKVWRNLKKYGAVLFKNAVYVIPHTKQHEEMLQWLCKQIRDEGSDASLFITKSMNKTQDEEMIQCFREVCNKEYRALITACDDMAKKAEQMEETGSITDSAISELKKGVNEILKNTEETARTDFFHAPQKERLIKKTEFLEKKLADWQKTSKREVSLIHKAYHRKDFFGRKWVTRKDVFIDRMASAWLIRKFIDPKARFIFLSDDKIVKDAIPFDMYGSAFTHQGEDCTFETLIKAFGLKDPALQPIAEIVHDIDLEDDKYGRKETEGIEHIIRGLKQQQKDDKELIEKGSGIFDALYQYFRLFK</sequence>
<dbReference type="Proteomes" id="UP000034954">
    <property type="component" value="Unassembled WGS sequence"/>
</dbReference>
<evidence type="ECO:0000259" key="1">
    <source>
        <dbReference type="Pfam" id="PF09828"/>
    </source>
</evidence>
<dbReference type="EMBL" id="LAQJ01000172">
    <property type="protein sequence ID" value="KKO19644.1"/>
    <property type="molecule type" value="Genomic_DNA"/>
</dbReference>
<dbReference type="AlphaFoldDB" id="A0A0M2UYV4"/>
<feature type="domain" description="ChrB C-terminal" evidence="1">
    <location>
        <begin position="192"/>
        <end position="321"/>
    </location>
</feature>
<feature type="domain" description="ChrB N-terminal" evidence="2">
    <location>
        <begin position="20"/>
        <end position="168"/>
    </location>
</feature>
<dbReference type="InterPro" id="IPR046858">
    <property type="entry name" value="ChrB_N"/>
</dbReference>
<evidence type="ECO:0000313" key="4">
    <source>
        <dbReference type="Proteomes" id="UP000034954"/>
    </source>
</evidence>
<gene>
    <name evidence="3" type="ORF">BROFUL_01641</name>
</gene>
<keyword evidence="4" id="KW-1185">Reference proteome</keyword>
<dbReference type="Pfam" id="PF09828">
    <property type="entry name" value="ChrB_C"/>
    <property type="match status" value="1"/>
</dbReference>
<name>A0A0M2UYV4_9BACT</name>
<protein>
    <submittedName>
        <fullName evidence="3">Chromate resistance protein</fullName>
    </submittedName>
</protein>
<dbReference type="InterPro" id="IPR018634">
    <property type="entry name" value="ChrB_C"/>
</dbReference>
<accession>A0A0M2UYV4</accession>
<evidence type="ECO:0000313" key="3">
    <source>
        <dbReference type="EMBL" id="KKO19644.1"/>
    </source>
</evidence>
<proteinExistence type="predicted"/>
<comment type="caution">
    <text evidence="3">The sequence shown here is derived from an EMBL/GenBank/DDBJ whole genome shotgun (WGS) entry which is preliminary data.</text>
</comment>
<dbReference type="Pfam" id="PF20229">
    <property type="entry name" value="ChrB_N"/>
    <property type="match status" value="1"/>
</dbReference>
<organism evidence="3 4">
    <name type="scientific">Candidatus Brocadia fulgida</name>
    <dbReference type="NCBI Taxonomy" id="380242"/>
    <lineage>
        <taxon>Bacteria</taxon>
        <taxon>Pseudomonadati</taxon>
        <taxon>Planctomycetota</taxon>
        <taxon>Candidatus Brocadiia</taxon>
        <taxon>Candidatus Brocadiales</taxon>
        <taxon>Candidatus Brocadiaceae</taxon>
        <taxon>Candidatus Brocadia</taxon>
    </lineage>
</organism>
<reference evidence="3 4" key="1">
    <citation type="journal article" date="2013" name="BMC Microbiol.">
        <title>Identification of the type II cytochrome c maturation pathway in anammox bacteria by comparative genomics.</title>
        <authorList>
            <person name="Ferousi C."/>
            <person name="Speth D.R."/>
            <person name="Reimann J."/>
            <person name="Op den Camp H.J."/>
            <person name="Allen J.W."/>
            <person name="Keltjens J.T."/>
            <person name="Jetten M.S."/>
        </authorList>
    </citation>
    <scope>NUCLEOTIDE SEQUENCE [LARGE SCALE GENOMIC DNA]</scope>
    <source>
        <strain evidence="3">RU1</strain>
    </source>
</reference>